<dbReference type="GO" id="GO:0030976">
    <property type="term" value="F:thiamine pyrophosphate binding"/>
    <property type="evidence" value="ECO:0007669"/>
    <property type="project" value="InterPro"/>
</dbReference>
<dbReference type="PROSITE" id="PS00187">
    <property type="entry name" value="TPP_ENZYMES"/>
    <property type="match status" value="1"/>
</dbReference>
<dbReference type="Pfam" id="PF02775">
    <property type="entry name" value="TPP_enzyme_C"/>
    <property type="match status" value="1"/>
</dbReference>
<evidence type="ECO:0000256" key="1">
    <source>
        <dbReference type="ARBA" id="ARBA00001964"/>
    </source>
</evidence>
<dbReference type="InterPro" id="IPR012001">
    <property type="entry name" value="Thiamin_PyroP_enz_TPP-bd_dom"/>
</dbReference>
<dbReference type="GO" id="GO:0009099">
    <property type="term" value="P:L-valine biosynthetic process"/>
    <property type="evidence" value="ECO:0007669"/>
    <property type="project" value="TreeGrafter"/>
</dbReference>
<evidence type="ECO:0000256" key="5">
    <source>
        <dbReference type="RuleBase" id="RU362132"/>
    </source>
</evidence>
<evidence type="ECO:0000256" key="3">
    <source>
        <dbReference type="ARBA" id="ARBA00022679"/>
    </source>
</evidence>
<accession>A0A239LI24</accession>
<dbReference type="InterPro" id="IPR045229">
    <property type="entry name" value="TPP_enz"/>
</dbReference>
<dbReference type="CDD" id="cd00568">
    <property type="entry name" value="TPP_enzymes"/>
    <property type="match status" value="1"/>
</dbReference>
<keyword evidence="10" id="KW-1185">Reference proteome</keyword>
<reference evidence="9 10" key="1">
    <citation type="submission" date="2017-06" db="EMBL/GenBank/DDBJ databases">
        <authorList>
            <person name="Kim H.J."/>
            <person name="Triplett B.A."/>
        </authorList>
    </citation>
    <scope>NUCLEOTIDE SEQUENCE [LARGE SCALE GENOMIC DNA]</scope>
    <source>
        <strain evidence="9 10">DSM 29339</strain>
    </source>
</reference>
<dbReference type="GO" id="GO:0003984">
    <property type="term" value="F:acetolactate synthase activity"/>
    <property type="evidence" value="ECO:0007669"/>
    <property type="project" value="TreeGrafter"/>
</dbReference>
<keyword evidence="3" id="KW-0808">Transferase</keyword>
<dbReference type="RefSeq" id="WP_089234978.1">
    <property type="nucleotide sequence ID" value="NZ_FZOY01000010.1"/>
</dbReference>
<evidence type="ECO:0000256" key="2">
    <source>
        <dbReference type="ARBA" id="ARBA00007812"/>
    </source>
</evidence>
<evidence type="ECO:0000259" key="8">
    <source>
        <dbReference type="Pfam" id="PF02776"/>
    </source>
</evidence>
<feature type="domain" description="Thiamine pyrophosphate enzyme central" evidence="6">
    <location>
        <begin position="208"/>
        <end position="348"/>
    </location>
</feature>
<evidence type="ECO:0000259" key="7">
    <source>
        <dbReference type="Pfam" id="PF02775"/>
    </source>
</evidence>
<dbReference type="PANTHER" id="PTHR18968">
    <property type="entry name" value="THIAMINE PYROPHOSPHATE ENZYMES"/>
    <property type="match status" value="1"/>
</dbReference>
<proteinExistence type="inferred from homology"/>
<dbReference type="AlphaFoldDB" id="A0A239LI24"/>
<protein>
    <submittedName>
        <fullName evidence="9">Acetolactate synthase-1/2/3 large subunit</fullName>
    </submittedName>
</protein>
<evidence type="ECO:0000313" key="10">
    <source>
        <dbReference type="Proteomes" id="UP000198426"/>
    </source>
</evidence>
<dbReference type="InterPro" id="IPR029061">
    <property type="entry name" value="THDP-binding"/>
</dbReference>
<dbReference type="GO" id="GO:0009097">
    <property type="term" value="P:isoleucine biosynthetic process"/>
    <property type="evidence" value="ECO:0007669"/>
    <property type="project" value="TreeGrafter"/>
</dbReference>
<organism evidence="9 10">
    <name type="scientific">Tropicimonas sediminicola</name>
    <dbReference type="NCBI Taxonomy" id="1031541"/>
    <lineage>
        <taxon>Bacteria</taxon>
        <taxon>Pseudomonadati</taxon>
        <taxon>Pseudomonadota</taxon>
        <taxon>Alphaproteobacteria</taxon>
        <taxon>Rhodobacterales</taxon>
        <taxon>Roseobacteraceae</taxon>
        <taxon>Tropicimonas</taxon>
    </lineage>
</organism>
<sequence length="598" mass="64249">MAKDNIAPGKDLMSNQIVRYLERRGVEHIFGLCGHTNIAVLSSLANSKIRFINVRHEQIAAHAADGYARVTGKASVLLSHLSPGLTNAATGVANAALDCIPMVVIAGDIPSYYYGKHPHQEVNLHADASQYEIYRPFVKRAWRVDTPELLPEILEKAFLLAESGQPGPVLVNVPMDIFSAEIDVALWDRLNGNTKALAKPSIDDETAREIVARLAAATSPLLYVGGGVALARAYGELRDFVDHMQIPVAHSLMGKGVLPDDHPLVLGMTGFWGMKFTNAQTLAADWILGLGTRFKEADCSSWYPEYTFNIGEDGSKLIHIDIEPQEIGRNYPTEIGVVADLKAALKVLNRVAREMLPEGRKVPGLAERIAAERTAFAETNAEMQRSDAFPMMPERILADLRAAMPRDAILTSDVGWNKNGVAQQFDIYEPGTILIPGGFATMGFGPPAAIGAKIAAPERVVISLVGDGGFGQNPAMLATAAAENAPVVWIIMNNNAYGTIAGLQKANYGLTHGTTFPRAAEPEEQTPDYAMIARAYGCDGVRVTSAAGFRPALEAAIASGRPTVIDVAMINNPTPTSGHWNILDIYSPDGNAGHVSTD</sequence>
<dbReference type="Pfam" id="PF02776">
    <property type="entry name" value="TPP_enzyme_N"/>
    <property type="match status" value="1"/>
</dbReference>
<dbReference type="Gene3D" id="3.40.50.1220">
    <property type="entry name" value="TPP-binding domain"/>
    <property type="match status" value="1"/>
</dbReference>
<dbReference type="OrthoDB" id="4494979at2"/>
<dbReference type="EMBL" id="FZOY01000010">
    <property type="protein sequence ID" value="SNT30317.1"/>
    <property type="molecule type" value="Genomic_DNA"/>
</dbReference>
<dbReference type="CDD" id="cd07035">
    <property type="entry name" value="TPP_PYR_POX_like"/>
    <property type="match status" value="1"/>
</dbReference>
<dbReference type="InterPro" id="IPR011766">
    <property type="entry name" value="TPP_enzyme_TPP-bd"/>
</dbReference>
<dbReference type="SUPFAM" id="SSF52467">
    <property type="entry name" value="DHS-like NAD/FAD-binding domain"/>
    <property type="match status" value="1"/>
</dbReference>
<feature type="domain" description="Thiamine pyrophosphate enzyme N-terminal TPP-binding" evidence="8">
    <location>
        <begin position="14"/>
        <end position="123"/>
    </location>
</feature>
<dbReference type="FunFam" id="3.40.50.970:FF:000007">
    <property type="entry name" value="Acetolactate synthase"/>
    <property type="match status" value="1"/>
</dbReference>
<dbReference type="GO" id="GO:0005948">
    <property type="term" value="C:acetolactate synthase complex"/>
    <property type="evidence" value="ECO:0007669"/>
    <property type="project" value="TreeGrafter"/>
</dbReference>
<evidence type="ECO:0000259" key="6">
    <source>
        <dbReference type="Pfam" id="PF00205"/>
    </source>
</evidence>
<evidence type="ECO:0000313" key="9">
    <source>
        <dbReference type="EMBL" id="SNT30317.1"/>
    </source>
</evidence>
<gene>
    <name evidence="9" type="ORF">SAMN05421757_11037</name>
</gene>
<dbReference type="Pfam" id="PF00205">
    <property type="entry name" value="TPP_enzyme_M"/>
    <property type="match status" value="1"/>
</dbReference>
<comment type="similarity">
    <text evidence="2 5">Belongs to the TPP enzyme family.</text>
</comment>
<comment type="cofactor">
    <cofactor evidence="1">
        <name>thiamine diphosphate</name>
        <dbReference type="ChEBI" id="CHEBI:58937"/>
    </cofactor>
</comment>
<dbReference type="Proteomes" id="UP000198426">
    <property type="component" value="Unassembled WGS sequence"/>
</dbReference>
<dbReference type="InterPro" id="IPR000399">
    <property type="entry name" value="TPP-bd_CS"/>
</dbReference>
<evidence type="ECO:0000256" key="4">
    <source>
        <dbReference type="ARBA" id="ARBA00023052"/>
    </source>
</evidence>
<feature type="domain" description="Thiamine pyrophosphate enzyme TPP-binding" evidence="7">
    <location>
        <begin position="413"/>
        <end position="567"/>
    </location>
</feature>
<dbReference type="InterPro" id="IPR029035">
    <property type="entry name" value="DHS-like_NAD/FAD-binding_dom"/>
</dbReference>
<dbReference type="PANTHER" id="PTHR18968:SF13">
    <property type="entry name" value="ACETOLACTATE SYNTHASE CATALYTIC SUBUNIT, MITOCHONDRIAL"/>
    <property type="match status" value="1"/>
</dbReference>
<dbReference type="Gene3D" id="3.40.50.970">
    <property type="match status" value="2"/>
</dbReference>
<dbReference type="GO" id="GO:0050660">
    <property type="term" value="F:flavin adenine dinucleotide binding"/>
    <property type="evidence" value="ECO:0007669"/>
    <property type="project" value="TreeGrafter"/>
</dbReference>
<keyword evidence="4 5" id="KW-0786">Thiamine pyrophosphate</keyword>
<dbReference type="GO" id="GO:0000287">
    <property type="term" value="F:magnesium ion binding"/>
    <property type="evidence" value="ECO:0007669"/>
    <property type="project" value="InterPro"/>
</dbReference>
<name>A0A239LI24_9RHOB</name>
<dbReference type="InterPro" id="IPR012000">
    <property type="entry name" value="Thiamin_PyroP_enz_cen_dom"/>
</dbReference>
<dbReference type="SUPFAM" id="SSF52518">
    <property type="entry name" value="Thiamin diphosphate-binding fold (THDP-binding)"/>
    <property type="match status" value="2"/>
</dbReference>